<organism evidence="2 3">
    <name type="scientific">Papaver somniferum</name>
    <name type="common">Opium poppy</name>
    <dbReference type="NCBI Taxonomy" id="3469"/>
    <lineage>
        <taxon>Eukaryota</taxon>
        <taxon>Viridiplantae</taxon>
        <taxon>Streptophyta</taxon>
        <taxon>Embryophyta</taxon>
        <taxon>Tracheophyta</taxon>
        <taxon>Spermatophyta</taxon>
        <taxon>Magnoliopsida</taxon>
        <taxon>Ranunculales</taxon>
        <taxon>Papaveraceae</taxon>
        <taxon>Papaveroideae</taxon>
        <taxon>Papaver</taxon>
    </lineage>
</organism>
<dbReference type="InterPro" id="IPR050232">
    <property type="entry name" value="FBL13/AtMIF1-like"/>
</dbReference>
<gene>
    <name evidence="2" type="ORF">C5167_008097</name>
</gene>
<dbReference type="Pfam" id="PF08387">
    <property type="entry name" value="FBD"/>
    <property type="match status" value="1"/>
</dbReference>
<dbReference type="PANTHER" id="PTHR31900:SF34">
    <property type="entry name" value="EMB|CAB62440.1-RELATED"/>
    <property type="match status" value="1"/>
</dbReference>
<evidence type="ECO:0000313" key="2">
    <source>
        <dbReference type="EMBL" id="RZC64412.1"/>
    </source>
</evidence>
<dbReference type="Gene3D" id="3.80.10.10">
    <property type="entry name" value="Ribonuclease Inhibitor"/>
    <property type="match status" value="1"/>
</dbReference>
<dbReference type="Gramene" id="RZC64412">
    <property type="protein sequence ID" value="RZC64412"/>
    <property type="gene ID" value="C5167_008097"/>
</dbReference>
<sequence>MELKLRGFEEFYGEYENKFIPPPEMSLPRLKSLRLKLNDVSFHDENLTNSFFASFPCLESLIMEFRDGFIDMNLNIALPKLEYLKFDCWNFESNSEVKLHAPSLVSFIFNSYLSTSFTLESLPSLVNTDIEIKIYLDDQLPPSCPEIHEEMEEFHAQHCMRFLRRLHRVKVLTLRNAFSKCKHNLNGVSFIFFFMHQGFRWISWYIRHSAAYILQFATFGARDLPFEGLLVFDFICAEDFSKYRICFLADIKANPREPPLYPYCDEVKFNPENIGDYWEAGLSLPCMIFLLKLVEIKGLRGCVNELKFLEILLKHAMVLEEVILNSYSTKSVILDSDSNEEDSQRKKQMKKFSEMLRKFPTASKKIVFLLNS</sequence>
<accession>A0A4Y7JWH5</accession>
<dbReference type="EMBL" id="CM010720">
    <property type="protein sequence ID" value="RZC64412.1"/>
    <property type="molecule type" value="Genomic_DNA"/>
</dbReference>
<feature type="domain" description="FBD" evidence="1">
    <location>
        <begin position="285"/>
        <end position="324"/>
    </location>
</feature>
<dbReference type="InterPro" id="IPR006566">
    <property type="entry name" value="FBD"/>
</dbReference>
<dbReference type="InterPro" id="IPR032675">
    <property type="entry name" value="LRR_dom_sf"/>
</dbReference>
<name>A0A4Y7JWH5_PAPSO</name>
<dbReference type="Proteomes" id="UP000316621">
    <property type="component" value="Chromosome 6"/>
</dbReference>
<keyword evidence="3" id="KW-1185">Reference proteome</keyword>
<protein>
    <recommendedName>
        <fullName evidence="1">FBD domain-containing protein</fullName>
    </recommendedName>
</protein>
<evidence type="ECO:0000259" key="1">
    <source>
        <dbReference type="Pfam" id="PF08387"/>
    </source>
</evidence>
<dbReference type="AlphaFoldDB" id="A0A4Y7JWH5"/>
<dbReference type="SUPFAM" id="SSF52058">
    <property type="entry name" value="L domain-like"/>
    <property type="match status" value="1"/>
</dbReference>
<dbReference type="PANTHER" id="PTHR31900">
    <property type="entry name" value="F-BOX/RNI SUPERFAMILY PROTEIN-RELATED"/>
    <property type="match status" value="1"/>
</dbReference>
<evidence type="ECO:0000313" key="3">
    <source>
        <dbReference type="Proteomes" id="UP000316621"/>
    </source>
</evidence>
<proteinExistence type="predicted"/>
<reference evidence="2 3" key="1">
    <citation type="journal article" date="2018" name="Science">
        <title>The opium poppy genome and morphinan production.</title>
        <authorList>
            <person name="Guo L."/>
            <person name="Winzer T."/>
            <person name="Yang X."/>
            <person name="Li Y."/>
            <person name="Ning Z."/>
            <person name="He Z."/>
            <person name="Teodor R."/>
            <person name="Lu Y."/>
            <person name="Bowser T.A."/>
            <person name="Graham I.A."/>
            <person name="Ye K."/>
        </authorList>
    </citation>
    <scope>NUCLEOTIDE SEQUENCE [LARGE SCALE GENOMIC DNA]</scope>
    <source>
        <strain evidence="3">cv. HN1</strain>
        <tissue evidence="2">Leaves</tissue>
    </source>
</reference>